<dbReference type="EMBL" id="BRYA01001572">
    <property type="protein sequence ID" value="GMI45516.1"/>
    <property type="molecule type" value="Genomic_DNA"/>
</dbReference>
<dbReference type="Pfam" id="PF09038">
    <property type="entry name" value="53-BP1_Tudor"/>
    <property type="match status" value="1"/>
</dbReference>
<keyword evidence="3" id="KW-1185">Reference proteome</keyword>
<organism evidence="2 3">
    <name type="scientific">Triparma columacea</name>
    <dbReference type="NCBI Taxonomy" id="722753"/>
    <lineage>
        <taxon>Eukaryota</taxon>
        <taxon>Sar</taxon>
        <taxon>Stramenopiles</taxon>
        <taxon>Ochrophyta</taxon>
        <taxon>Bolidophyceae</taxon>
        <taxon>Parmales</taxon>
        <taxon>Triparmaceae</taxon>
        <taxon>Triparma</taxon>
    </lineage>
</organism>
<gene>
    <name evidence="2" type="ORF">TrCOL_g9982</name>
</gene>
<comment type="caution">
    <text evidence="2">The sequence shown here is derived from an EMBL/GenBank/DDBJ whole genome shotgun (WGS) entry which is preliminary data.</text>
</comment>
<evidence type="ECO:0000259" key="1">
    <source>
        <dbReference type="Pfam" id="PF09038"/>
    </source>
</evidence>
<dbReference type="OrthoDB" id="10398217at2759"/>
<dbReference type="InterPro" id="IPR015125">
    <property type="entry name" value="53-BP1_Tudor"/>
</dbReference>
<dbReference type="AlphaFoldDB" id="A0A9W7GIS6"/>
<protein>
    <recommendedName>
        <fullName evidence="1">Tumour suppressor p53-binding protein-1 Tudor domain-containing protein</fullName>
    </recommendedName>
</protein>
<reference evidence="3" key="1">
    <citation type="journal article" date="2023" name="Commun. Biol.">
        <title>Genome analysis of Parmales, the sister group of diatoms, reveals the evolutionary specialization of diatoms from phago-mixotrophs to photoautotrophs.</title>
        <authorList>
            <person name="Ban H."/>
            <person name="Sato S."/>
            <person name="Yoshikawa S."/>
            <person name="Yamada K."/>
            <person name="Nakamura Y."/>
            <person name="Ichinomiya M."/>
            <person name="Sato N."/>
            <person name="Blanc-Mathieu R."/>
            <person name="Endo H."/>
            <person name="Kuwata A."/>
            <person name="Ogata H."/>
        </authorList>
    </citation>
    <scope>NUCLEOTIDE SEQUENCE [LARGE SCALE GENOMIC DNA]</scope>
</reference>
<dbReference type="Gene3D" id="2.30.30.140">
    <property type="match status" value="1"/>
</dbReference>
<proteinExistence type="predicted"/>
<dbReference type="SUPFAM" id="SSF63748">
    <property type="entry name" value="Tudor/PWWP/MBT"/>
    <property type="match status" value="1"/>
</dbReference>
<sequence length="360" mass="41845">MEAKSIEDARNIKGVPVSLKALVTNDDIKKTTLFLPPKLKNGFDPLAVLMTEGEHNHWKVGGRRNDTNGFAYVCQVRDSDHVMTEGTIALYRPMIWFPGYAFPLATTPLDEDNRDDTYNITYRHKRHLYGKGVKERDIRKERKEGGDDSGLSMGDWIKARWRGRQDYYKGFITRDYGDGTYDIRYTDGDEEKRVKKSLVKKLREGGFEIKDKIEALLKDDYKGGTITGKKDGISSLFEKVTTYYKQFTSRGTTNNIHNYYVQMGARDRRFDNEASDYKPRTGLKPDELKEAENIQKSFCLTLQDFMKRFLEYLGSNDLKFLLWQRPAHDKRVTQHHERGATQLDRALNHFTCMLSLEHYS</sequence>
<feature type="non-terminal residue" evidence="2">
    <location>
        <position position="360"/>
    </location>
</feature>
<evidence type="ECO:0000313" key="3">
    <source>
        <dbReference type="Proteomes" id="UP001165065"/>
    </source>
</evidence>
<evidence type="ECO:0000313" key="2">
    <source>
        <dbReference type="EMBL" id="GMI45516.1"/>
    </source>
</evidence>
<dbReference type="Proteomes" id="UP001165065">
    <property type="component" value="Unassembled WGS sequence"/>
</dbReference>
<accession>A0A9W7GIS6</accession>
<feature type="domain" description="Tumour suppressor p53-binding protein-1 Tudor" evidence="1">
    <location>
        <begin position="156"/>
        <end position="237"/>
    </location>
</feature>
<name>A0A9W7GIS6_9STRA</name>